<organism evidence="1 2">
    <name type="scientific">Helicovermis profundi</name>
    <dbReference type="NCBI Taxonomy" id="3065157"/>
    <lineage>
        <taxon>Bacteria</taxon>
        <taxon>Bacillati</taxon>
        <taxon>Bacillota</taxon>
        <taxon>Clostridia</taxon>
        <taxon>Helicovermis</taxon>
    </lineage>
</organism>
<sequence length="91" mass="10556">MFLELLRRGYEVTVGKNLSYEVDFIAVKNAEPLYFQVSLTTLEESTLNREIQSLSKINDQYPKILITMDKVDLSNNGIRHLNLFDFLLDEA</sequence>
<protein>
    <recommendedName>
        <fullName evidence="3">ATPase</fullName>
    </recommendedName>
</protein>
<evidence type="ECO:0000313" key="2">
    <source>
        <dbReference type="Proteomes" id="UP001321786"/>
    </source>
</evidence>
<accession>A0AAU9E3N0</accession>
<name>A0AAU9E3N0_9FIRM</name>
<dbReference type="PANTHER" id="PTHR33295">
    <property type="entry name" value="ATPASE"/>
    <property type="match status" value="1"/>
</dbReference>
<evidence type="ECO:0000313" key="1">
    <source>
        <dbReference type="EMBL" id="BEP29236.1"/>
    </source>
</evidence>
<dbReference type="KEGG" id="hprf:HLPR_15670"/>
<dbReference type="Proteomes" id="UP001321786">
    <property type="component" value="Chromosome"/>
</dbReference>
<proteinExistence type="predicted"/>
<dbReference type="PANTHER" id="PTHR33295:SF20">
    <property type="entry name" value="ATPASE"/>
    <property type="match status" value="1"/>
</dbReference>
<reference evidence="1 2" key="1">
    <citation type="submission" date="2023-08" db="EMBL/GenBank/DDBJ databases">
        <title>Helicovermis profunda gen. nov., sp. nov., a novel mesophilic, fermentative bacterium within the Bacillota from a deep-sea hydrothermal vent chimney.</title>
        <authorList>
            <person name="Miyazaki U."/>
            <person name="Mizutani D."/>
            <person name="Hashimoto Y."/>
            <person name="Tame A."/>
            <person name="Sawayama S."/>
            <person name="Miyazaki J."/>
            <person name="Takai K."/>
            <person name="Nakagawa S."/>
        </authorList>
    </citation>
    <scope>NUCLEOTIDE SEQUENCE [LARGE SCALE GENOMIC DNA]</scope>
    <source>
        <strain evidence="1 2">S502</strain>
    </source>
</reference>
<dbReference type="RefSeq" id="WP_338534892.1">
    <property type="nucleotide sequence ID" value="NZ_AP028654.1"/>
</dbReference>
<keyword evidence="2" id="KW-1185">Reference proteome</keyword>
<gene>
    <name evidence="1" type="ORF">HLPR_15670</name>
</gene>
<evidence type="ECO:0008006" key="3">
    <source>
        <dbReference type="Google" id="ProtNLM"/>
    </source>
</evidence>
<dbReference type="AlphaFoldDB" id="A0AAU9E3N0"/>
<dbReference type="EMBL" id="AP028654">
    <property type="protein sequence ID" value="BEP29236.1"/>
    <property type="molecule type" value="Genomic_DNA"/>
</dbReference>